<evidence type="ECO:0000313" key="2">
    <source>
        <dbReference type="EMBL" id="KAL2819189.1"/>
    </source>
</evidence>
<dbReference type="Proteomes" id="UP001610334">
    <property type="component" value="Unassembled WGS sequence"/>
</dbReference>
<organism evidence="2 3">
    <name type="scientific">Aspergillus granulosus</name>
    <dbReference type="NCBI Taxonomy" id="176169"/>
    <lineage>
        <taxon>Eukaryota</taxon>
        <taxon>Fungi</taxon>
        <taxon>Dikarya</taxon>
        <taxon>Ascomycota</taxon>
        <taxon>Pezizomycotina</taxon>
        <taxon>Eurotiomycetes</taxon>
        <taxon>Eurotiomycetidae</taxon>
        <taxon>Eurotiales</taxon>
        <taxon>Aspergillaceae</taxon>
        <taxon>Aspergillus</taxon>
        <taxon>Aspergillus subgen. Nidulantes</taxon>
    </lineage>
</organism>
<gene>
    <name evidence="2" type="ORF">BJX63DRAFT_382666</name>
</gene>
<evidence type="ECO:0000256" key="1">
    <source>
        <dbReference type="SAM" id="MobiDB-lite"/>
    </source>
</evidence>
<sequence>MTTASGTVGRFTHGLPCLAARVPTSFLAGSLAVSASPVIETITNIATGLKTAARSHRSRGTGQLLQDNAFESLALAQPISLRHPATQALESGASVMPRSLERYESPAGNKDPGVKGKEGPGMGGEIASRASVPPAENKHSSQVWIVAGVDILKLKDASTIASTYGAKIWVLESKLRAPTRL</sequence>
<dbReference type="EMBL" id="JBFXLT010000011">
    <property type="protein sequence ID" value="KAL2819189.1"/>
    <property type="molecule type" value="Genomic_DNA"/>
</dbReference>
<feature type="region of interest" description="Disordered" evidence="1">
    <location>
        <begin position="102"/>
        <end position="135"/>
    </location>
</feature>
<keyword evidence="3" id="KW-1185">Reference proteome</keyword>
<proteinExistence type="predicted"/>
<accession>A0ABR4HUN2</accession>
<protein>
    <submittedName>
        <fullName evidence="2">Uncharacterized protein</fullName>
    </submittedName>
</protein>
<comment type="caution">
    <text evidence="2">The sequence shown here is derived from an EMBL/GenBank/DDBJ whole genome shotgun (WGS) entry which is preliminary data.</text>
</comment>
<evidence type="ECO:0000313" key="3">
    <source>
        <dbReference type="Proteomes" id="UP001610334"/>
    </source>
</evidence>
<reference evidence="2 3" key="1">
    <citation type="submission" date="2024-07" db="EMBL/GenBank/DDBJ databases">
        <title>Section-level genome sequencing and comparative genomics of Aspergillus sections Usti and Cavernicolus.</title>
        <authorList>
            <consortium name="Lawrence Berkeley National Laboratory"/>
            <person name="Nybo J.L."/>
            <person name="Vesth T.C."/>
            <person name="Theobald S."/>
            <person name="Frisvad J.C."/>
            <person name="Larsen T.O."/>
            <person name="Kjaerboelling I."/>
            <person name="Rothschild-Mancinelli K."/>
            <person name="Lyhne E.K."/>
            <person name="Kogle M.E."/>
            <person name="Barry K."/>
            <person name="Clum A."/>
            <person name="Na H."/>
            <person name="Ledsgaard L."/>
            <person name="Lin J."/>
            <person name="Lipzen A."/>
            <person name="Kuo A."/>
            <person name="Riley R."/>
            <person name="Mondo S."/>
            <person name="Labutti K."/>
            <person name="Haridas S."/>
            <person name="Pangalinan J."/>
            <person name="Salamov A.A."/>
            <person name="Simmons B.A."/>
            <person name="Magnuson J.K."/>
            <person name="Chen J."/>
            <person name="Drula E."/>
            <person name="Henrissat B."/>
            <person name="Wiebenga A."/>
            <person name="Lubbers R.J."/>
            <person name="Gomes A.C."/>
            <person name="Makela M.R."/>
            <person name="Stajich J."/>
            <person name="Grigoriev I.V."/>
            <person name="Mortensen U.H."/>
            <person name="De Vries R.P."/>
            <person name="Baker S.E."/>
            <person name="Andersen M.R."/>
        </authorList>
    </citation>
    <scope>NUCLEOTIDE SEQUENCE [LARGE SCALE GENOMIC DNA]</scope>
    <source>
        <strain evidence="2 3">CBS 588.65</strain>
    </source>
</reference>
<name>A0ABR4HUN2_9EURO</name>